<dbReference type="PANTHER" id="PTHR43390">
    <property type="entry name" value="SIGNAL PEPTIDASE I"/>
    <property type="match status" value="1"/>
</dbReference>
<organism evidence="5 6">
    <name type="scientific">Acrocarpospora phusangensis</name>
    <dbReference type="NCBI Taxonomy" id="1070424"/>
    <lineage>
        <taxon>Bacteria</taxon>
        <taxon>Bacillati</taxon>
        <taxon>Actinomycetota</taxon>
        <taxon>Actinomycetes</taxon>
        <taxon>Streptosporangiales</taxon>
        <taxon>Streptosporangiaceae</taxon>
        <taxon>Acrocarpospora</taxon>
    </lineage>
</organism>
<dbReference type="InterPro" id="IPR000223">
    <property type="entry name" value="Pept_S26A_signal_pept_1"/>
</dbReference>
<dbReference type="Proteomes" id="UP000640052">
    <property type="component" value="Unassembled WGS sequence"/>
</dbReference>
<evidence type="ECO:0000313" key="6">
    <source>
        <dbReference type="Proteomes" id="UP000640052"/>
    </source>
</evidence>
<evidence type="ECO:0000256" key="1">
    <source>
        <dbReference type="ARBA" id="ARBA00004401"/>
    </source>
</evidence>
<feature type="domain" description="Peptidase S26" evidence="4">
    <location>
        <begin position="6"/>
        <end position="142"/>
    </location>
</feature>
<sequence>MAGRKGYTVPSKAMEPTIMAGRHIMAVLPDDDYAPELGDVVFFRAPESWEMNGVYVSRVIGVPGAAIQCCDDQGRIVLNGRPLEESYIKEPPASRETFGPLTVPAGRVWVQGDNRHMALDSRHHQGADPTIPVSNIVGVADLSTVK</sequence>
<comment type="caution">
    <text evidence="5">The sequence shown here is derived from an EMBL/GenBank/DDBJ whole genome shotgun (WGS) entry which is preliminary data.</text>
</comment>
<dbReference type="PRINTS" id="PR00727">
    <property type="entry name" value="LEADERPTASE"/>
</dbReference>
<dbReference type="PANTHER" id="PTHR43390:SF1">
    <property type="entry name" value="CHLOROPLAST PROCESSING PEPTIDASE"/>
    <property type="match status" value="1"/>
</dbReference>
<dbReference type="EMBL" id="BOOA01000010">
    <property type="protein sequence ID" value="GIH23452.1"/>
    <property type="molecule type" value="Genomic_DNA"/>
</dbReference>
<gene>
    <name evidence="5" type="ORF">Aph01nite_17620</name>
</gene>
<evidence type="ECO:0000259" key="4">
    <source>
        <dbReference type="Pfam" id="PF10502"/>
    </source>
</evidence>
<keyword evidence="3" id="KW-0645">Protease</keyword>
<dbReference type="InterPro" id="IPR036286">
    <property type="entry name" value="LexA/Signal_pep-like_sf"/>
</dbReference>
<dbReference type="InterPro" id="IPR019533">
    <property type="entry name" value="Peptidase_S26"/>
</dbReference>
<comment type="subcellular location">
    <subcellularLocation>
        <location evidence="1">Cell membrane</location>
        <topology evidence="1">Single-pass type II membrane protein</topology>
    </subcellularLocation>
    <subcellularLocation>
        <location evidence="3">Membrane</location>
        <topology evidence="3">Single-pass type II membrane protein</topology>
    </subcellularLocation>
</comment>
<dbReference type="Gene3D" id="2.10.109.10">
    <property type="entry name" value="Umud Fragment, subunit A"/>
    <property type="match status" value="1"/>
</dbReference>
<dbReference type="GO" id="GO:0009003">
    <property type="term" value="F:signal peptidase activity"/>
    <property type="evidence" value="ECO:0007669"/>
    <property type="project" value="UniProtKB-EC"/>
</dbReference>
<keyword evidence="3" id="KW-0378">Hydrolase</keyword>
<dbReference type="SUPFAM" id="SSF51306">
    <property type="entry name" value="LexA/Signal peptidase"/>
    <property type="match status" value="1"/>
</dbReference>
<dbReference type="GO" id="GO:0006465">
    <property type="term" value="P:signal peptide processing"/>
    <property type="evidence" value="ECO:0007669"/>
    <property type="project" value="InterPro"/>
</dbReference>
<proteinExistence type="inferred from homology"/>
<evidence type="ECO:0000313" key="5">
    <source>
        <dbReference type="EMBL" id="GIH23452.1"/>
    </source>
</evidence>
<dbReference type="GO" id="GO:0005886">
    <property type="term" value="C:plasma membrane"/>
    <property type="evidence" value="ECO:0007669"/>
    <property type="project" value="UniProtKB-SubCell"/>
</dbReference>
<reference evidence="5" key="1">
    <citation type="submission" date="2021-01" db="EMBL/GenBank/DDBJ databases">
        <title>Whole genome shotgun sequence of Acrocarpospora phusangensis NBRC 108782.</title>
        <authorList>
            <person name="Komaki H."/>
            <person name="Tamura T."/>
        </authorList>
    </citation>
    <scope>NUCLEOTIDE SEQUENCE</scope>
    <source>
        <strain evidence="5">NBRC 108782</strain>
    </source>
</reference>
<dbReference type="Pfam" id="PF10502">
    <property type="entry name" value="Peptidase_S26"/>
    <property type="match status" value="1"/>
</dbReference>
<dbReference type="EC" id="3.4.21.89" evidence="3"/>
<protein>
    <recommendedName>
        <fullName evidence="3">Signal peptidase I</fullName>
        <ecNumber evidence="3">3.4.21.89</ecNumber>
    </recommendedName>
</protein>
<evidence type="ECO:0000256" key="2">
    <source>
        <dbReference type="ARBA" id="ARBA00009370"/>
    </source>
</evidence>
<accession>A0A919Q6Y7</accession>
<keyword evidence="6" id="KW-1185">Reference proteome</keyword>
<comment type="catalytic activity">
    <reaction evidence="3">
        <text>Cleavage of hydrophobic, N-terminal signal or leader sequences from secreted and periplasmic proteins.</text>
        <dbReference type="EC" id="3.4.21.89"/>
    </reaction>
</comment>
<name>A0A919Q6Y7_9ACTN</name>
<dbReference type="NCBIfam" id="TIGR02227">
    <property type="entry name" value="sigpep_I_bact"/>
    <property type="match status" value="1"/>
</dbReference>
<dbReference type="GO" id="GO:0004252">
    <property type="term" value="F:serine-type endopeptidase activity"/>
    <property type="evidence" value="ECO:0007669"/>
    <property type="project" value="InterPro"/>
</dbReference>
<dbReference type="AlphaFoldDB" id="A0A919Q6Y7"/>
<dbReference type="CDD" id="cd06530">
    <property type="entry name" value="S26_SPase_I"/>
    <property type="match status" value="1"/>
</dbReference>
<evidence type="ECO:0000256" key="3">
    <source>
        <dbReference type="RuleBase" id="RU362042"/>
    </source>
</evidence>
<comment type="similarity">
    <text evidence="2 3">Belongs to the peptidase S26 family.</text>
</comment>